<dbReference type="AlphaFoldDB" id="A0A3M0KK82"/>
<reference evidence="1 2" key="1">
    <citation type="submission" date="2018-07" db="EMBL/GenBank/DDBJ databases">
        <title>A high quality draft genome assembly of the barn swallow (H. rustica rustica).</title>
        <authorList>
            <person name="Formenti G."/>
            <person name="Chiara M."/>
            <person name="Poveda L."/>
            <person name="Francoijs K.-J."/>
            <person name="Bonisoli-Alquati A."/>
            <person name="Canova L."/>
            <person name="Gianfranceschi L."/>
            <person name="Horner D.S."/>
            <person name="Saino N."/>
        </authorList>
    </citation>
    <scope>NUCLEOTIDE SEQUENCE [LARGE SCALE GENOMIC DNA]</scope>
    <source>
        <strain evidence="1">Chelidonia</strain>
        <tissue evidence="1">Blood</tissue>
    </source>
</reference>
<organism evidence="1 2">
    <name type="scientific">Hirundo rustica rustica</name>
    <dbReference type="NCBI Taxonomy" id="333673"/>
    <lineage>
        <taxon>Eukaryota</taxon>
        <taxon>Metazoa</taxon>
        <taxon>Chordata</taxon>
        <taxon>Craniata</taxon>
        <taxon>Vertebrata</taxon>
        <taxon>Euteleostomi</taxon>
        <taxon>Archelosauria</taxon>
        <taxon>Archosauria</taxon>
        <taxon>Dinosauria</taxon>
        <taxon>Saurischia</taxon>
        <taxon>Theropoda</taxon>
        <taxon>Coelurosauria</taxon>
        <taxon>Aves</taxon>
        <taxon>Neognathae</taxon>
        <taxon>Neoaves</taxon>
        <taxon>Telluraves</taxon>
        <taxon>Australaves</taxon>
        <taxon>Passeriformes</taxon>
        <taxon>Sylvioidea</taxon>
        <taxon>Hirundinidae</taxon>
        <taxon>Hirundo</taxon>
    </lineage>
</organism>
<accession>A0A3M0KK82</accession>
<sequence>MLKWTEKKALVIQKDYKTILDVNPKTLSSNINTVWVPHSKKVIEVLECVQRRKTELVKGLDHKLYEEWLRELGLFGLGKRRLKSTSFSLSLESDSLYMSPFLYGECLLNKPPARDESSGESMQGCGAVVGLGCQEEPQDRGSCPLRWPYVTLTKQHSVEHMNKNTSEMKPEYAQQVKKENRPASMTRLATETPLDNGQCLFLSDYNAMSERETWDDYQKGKSFSCECGNGGRILYFVLLFSSVGDLKFKLFIEDLRAEIRLQGSGFLKAHIFCYMGNTE</sequence>
<name>A0A3M0KK82_HIRRU</name>
<protein>
    <submittedName>
        <fullName evidence="1">Uncharacterized protein</fullName>
    </submittedName>
</protein>
<evidence type="ECO:0000313" key="2">
    <source>
        <dbReference type="Proteomes" id="UP000269221"/>
    </source>
</evidence>
<dbReference type="EMBL" id="QRBI01000106">
    <property type="protein sequence ID" value="RMC13041.1"/>
    <property type="molecule type" value="Genomic_DNA"/>
</dbReference>
<comment type="caution">
    <text evidence="1">The sequence shown here is derived from an EMBL/GenBank/DDBJ whole genome shotgun (WGS) entry which is preliminary data.</text>
</comment>
<gene>
    <name evidence="1" type="ORF">DUI87_10571</name>
</gene>
<evidence type="ECO:0000313" key="1">
    <source>
        <dbReference type="EMBL" id="RMC13041.1"/>
    </source>
</evidence>
<dbReference type="OrthoDB" id="1735926at2759"/>
<dbReference type="Proteomes" id="UP000269221">
    <property type="component" value="Unassembled WGS sequence"/>
</dbReference>
<proteinExistence type="predicted"/>
<dbReference type="STRING" id="333673.A0A3M0KK82"/>
<keyword evidence="2" id="KW-1185">Reference proteome</keyword>